<sequence>MRLTVVGCSGSFPGPDGPASCYLVEADGFRVLLDLGNGALGALQRYLPLDDVDAVLLSHLHADHCLDLCPFYVARRYHPDGPRRRIPVLAPAGAADRMARAYDLEPQPGMHGEFDFQDWQEGSRALGPFAVTVARVNHPVEAYGIRLEHAGRSLTYSGDSDDCHALSALADRTDLFLCEAAFHEGRDAVPDLHLTGRRAAQVAARAGVGRLVLTHIPPWNDRMRTLAETDGVYDGPVELAQPGASYEV</sequence>
<dbReference type="PANTHER" id="PTHR46018:SF4">
    <property type="entry name" value="METALLO-HYDROLASE YHFI-RELATED"/>
    <property type="match status" value="1"/>
</dbReference>
<dbReference type="Proteomes" id="UP000265614">
    <property type="component" value="Unassembled WGS sequence"/>
</dbReference>
<dbReference type="Pfam" id="PF12706">
    <property type="entry name" value="Lactamase_B_2"/>
    <property type="match status" value="1"/>
</dbReference>
<evidence type="ECO:0000313" key="3">
    <source>
        <dbReference type="Proteomes" id="UP000265614"/>
    </source>
</evidence>
<organism evidence="2 3">
    <name type="scientific">Vallicoccus soli</name>
    <dbReference type="NCBI Taxonomy" id="2339232"/>
    <lineage>
        <taxon>Bacteria</taxon>
        <taxon>Bacillati</taxon>
        <taxon>Actinomycetota</taxon>
        <taxon>Actinomycetes</taxon>
        <taxon>Motilibacterales</taxon>
        <taxon>Vallicoccaceae</taxon>
        <taxon>Vallicoccus</taxon>
    </lineage>
</organism>
<keyword evidence="3" id="KW-1185">Reference proteome</keyword>
<dbReference type="SMART" id="SM00849">
    <property type="entry name" value="Lactamase_B"/>
    <property type="match status" value="1"/>
</dbReference>
<dbReference type="GO" id="GO:0042781">
    <property type="term" value="F:3'-tRNA processing endoribonuclease activity"/>
    <property type="evidence" value="ECO:0007669"/>
    <property type="project" value="TreeGrafter"/>
</dbReference>
<gene>
    <name evidence="2" type="ORF">D5H78_08140</name>
</gene>
<dbReference type="Gene3D" id="3.60.15.10">
    <property type="entry name" value="Ribonuclease Z/Hydroxyacylglutathione hydrolase-like"/>
    <property type="match status" value="1"/>
</dbReference>
<dbReference type="OrthoDB" id="9800940at2"/>
<dbReference type="CDD" id="cd07716">
    <property type="entry name" value="RNaseZ_short-form-like_MBL-fold"/>
    <property type="match status" value="1"/>
</dbReference>
<dbReference type="PANTHER" id="PTHR46018">
    <property type="entry name" value="ZINC PHOSPHODIESTERASE ELAC PROTEIN 1"/>
    <property type="match status" value="1"/>
</dbReference>
<comment type="caution">
    <text evidence="2">The sequence shown here is derived from an EMBL/GenBank/DDBJ whole genome shotgun (WGS) entry which is preliminary data.</text>
</comment>
<reference evidence="2 3" key="1">
    <citation type="submission" date="2018-09" db="EMBL/GenBank/DDBJ databases">
        <title>YIM 75000 draft genome.</title>
        <authorList>
            <person name="Tang S."/>
            <person name="Feng Y."/>
        </authorList>
    </citation>
    <scope>NUCLEOTIDE SEQUENCE [LARGE SCALE GENOMIC DNA]</scope>
    <source>
        <strain evidence="2 3">YIM 75000</strain>
    </source>
</reference>
<keyword evidence="2" id="KW-0378">Hydrolase</keyword>
<dbReference type="InterPro" id="IPR036866">
    <property type="entry name" value="RibonucZ/Hydroxyglut_hydro"/>
</dbReference>
<dbReference type="SUPFAM" id="SSF56281">
    <property type="entry name" value="Metallo-hydrolase/oxidoreductase"/>
    <property type="match status" value="1"/>
</dbReference>
<dbReference type="EMBL" id="QZEZ01000002">
    <property type="protein sequence ID" value="RJK97157.1"/>
    <property type="molecule type" value="Genomic_DNA"/>
</dbReference>
<evidence type="ECO:0000313" key="2">
    <source>
        <dbReference type="EMBL" id="RJK97157.1"/>
    </source>
</evidence>
<feature type="domain" description="Metallo-beta-lactamase" evidence="1">
    <location>
        <begin position="18"/>
        <end position="197"/>
    </location>
</feature>
<dbReference type="RefSeq" id="WP_119949873.1">
    <property type="nucleotide sequence ID" value="NZ_QZEZ01000002.1"/>
</dbReference>
<dbReference type="InterPro" id="IPR001279">
    <property type="entry name" value="Metallo-B-lactamas"/>
</dbReference>
<accession>A0A3A3Z8J4</accession>
<name>A0A3A3Z8J4_9ACTN</name>
<dbReference type="AlphaFoldDB" id="A0A3A3Z8J4"/>
<evidence type="ECO:0000259" key="1">
    <source>
        <dbReference type="SMART" id="SM00849"/>
    </source>
</evidence>
<protein>
    <submittedName>
        <fullName evidence="2">MBL fold metallo-hydrolase</fullName>
    </submittedName>
</protein>
<proteinExistence type="predicted"/>